<dbReference type="InterPro" id="IPR038274">
    <property type="entry name" value="Atg6/Beclin_C_sf"/>
</dbReference>
<name>S2JKL1_MUCC1</name>
<feature type="coiled-coil region" evidence="2">
    <location>
        <begin position="226"/>
        <end position="281"/>
    </location>
</feature>
<dbReference type="InterPro" id="IPR041691">
    <property type="entry name" value="Atg6/beclin_CC"/>
</dbReference>
<dbReference type="VEuPathDB" id="FungiDB:HMPREF1544_04155"/>
<dbReference type="GO" id="GO:0045324">
    <property type="term" value="P:late endosome to vacuole transport"/>
    <property type="evidence" value="ECO:0007669"/>
    <property type="project" value="TreeGrafter"/>
</dbReference>
<dbReference type="STRING" id="1220926.S2JKL1"/>
<keyword evidence="7" id="KW-1185">Reference proteome</keyword>
<dbReference type="eggNOG" id="KOG2751">
    <property type="taxonomic scope" value="Eukaryota"/>
</dbReference>
<evidence type="ECO:0000259" key="5">
    <source>
        <dbReference type="Pfam" id="PF17675"/>
    </source>
</evidence>
<feature type="compositionally biased region" description="Polar residues" evidence="3">
    <location>
        <begin position="108"/>
        <end position="158"/>
    </location>
</feature>
<protein>
    <submittedName>
        <fullName evidence="6">Uncharacterized protein</fullName>
    </submittedName>
</protein>
<evidence type="ECO:0000256" key="1">
    <source>
        <dbReference type="ARBA" id="ARBA00005965"/>
    </source>
</evidence>
<feature type="domain" description="Atg6 BARA" evidence="4">
    <location>
        <begin position="317"/>
        <end position="493"/>
    </location>
</feature>
<accession>S2JKL1</accession>
<dbReference type="OrthoDB" id="20368at2759"/>
<dbReference type="GO" id="GO:0000423">
    <property type="term" value="P:mitophagy"/>
    <property type="evidence" value="ECO:0007669"/>
    <property type="project" value="TreeGrafter"/>
</dbReference>
<dbReference type="GO" id="GO:0030674">
    <property type="term" value="F:protein-macromolecule adaptor activity"/>
    <property type="evidence" value="ECO:0007669"/>
    <property type="project" value="TreeGrafter"/>
</dbReference>
<dbReference type="InParanoid" id="S2JKL1"/>
<dbReference type="FunCoup" id="S2JKL1">
    <property type="interactions" value="337"/>
</dbReference>
<reference evidence="7" key="1">
    <citation type="submission" date="2013-05" db="EMBL/GenBank/DDBJ databases">
        <title>The Genome sequence of Mucor circinelloides f. circinelloides 1006PhL.</title>
        <authorList>
            <consortium name="The Broad Institute Genomics Platform"/>
            <person name="Cuomo C."/>
            <person name="Earl A."/>
            <person name="Findley K."/>
            <person name="Lee S.C."/>
            <person name="Walker B."/>
            <person name="Young S."/>
            <person name="Zeng Q."/>
            <person name="Gargeya S."/>
            <person name="Fitzgerald M."/>
            <person name="Haas B."/>
            <person name="Abouelleil A."/>
            <person name="Allen A.W."/>
            <person name="Alvarado L."/>
            <person name="Arachchi H.M."/>
            <person name="Berlin A.M."/>
            <person name="Chapman S.B."/>
            <person name="Gainer-Dewar J."/>
            <person name="Goldberg J."/>
            <person name="Griggs A."/>
            <person name="Gujja S."/>
            <person name="Hansen M."/>
            <person name="Howarth C."/>
            <person name="Imamovic A."/>
            <person name="Ireland A."/>
            <person name="Larimer J."/>
            <person name="McCowan C."/>
            <person name="Murphy C."/>
            <person name="Pearson M."/>
            <person name="Poon T.W."/>
            <person name="Priest M."/>
            <person name="Roberts A."/>
            <person name="Saif S."/>
            <person name="Shea T."/>
            <person name="Sisk P."/>
            <person name="Sykes S."/>
            <person name="Wortman J."/>
            <person name="Nusbaum C."/>
            <person name="Birren B."/>
        </authorList>
    </citation>
    <scope>NUCLEOTIDE SEQUENCE [LARGE SCALE GENOMIC DNA]</scope>
    <source>
        <strain evidence="7">1006PhL</strain>
    </source>
</reference>
<feature type="region of interest" description="Disordered" evidence="3">
    <location>
        <begin position="107"/>
        <end position="162"/>
    </location>
</feature>
<keyword evidence="2" id="KW-0175">Coiled coil</keyword>
<dbReference type="EMBL" id="KE123941">
    <property type="protein sequence ID" value="EPB89032.1"/>
    <property type="molecule type" value="Genomic_DNA"/>
</dbReference>
<evidence type="ECO:0000256" key="3">
    <source>
        <dbReference type="SAM" id="MobiDB-lite"/>
    </source>
</evidence>
<evidence type="ECO:0000259" key="4">
    <source>
        <dbReference type="Pfam" id="PF04111"/>
    </source>
</evidence>
<sequence length="512" mass="58517">MAFKCLRCKQPLRMDDSLANLDQASVDMLIAPLASEEQYERDAQKRRLLQHTKSPPQPLNTRLVGIKPSPLSPSRSGYGSSSSSSNSKRDSYPAPSESFVVLTHPETHTNAPSMIPSNTNATLSTKRNNRNTFNSSDIATLQPTNPIMTTSNSSTGETPPSGWSERLKVANRLFEIMSSKSSVDHPMCQECVDLFIELLREQMNDVSTERDCYIEFLNRVKDSRVSKEEEIELAKQVENLKMAEKEASEELLKLQQEEAALDDQLEALNREMKDLDVQEEEFWEKSNEYQISLQQFQNERDSINLKYDHDVKEYERLQKTVVYNDAFCISHDGPFGTINGFRLGRLSSHQVEWSEINAAWGQTLLLLYTVASKLKFQFKMYRLVPMGSFSRIEKVDGDSVVSYELYGSGDFGINKMFFLNRRFDHAMVAVLNCLKQLTDYAEDRDKSLRLPYRINKDKIGDLSIRIQFNQDELWTKALKYMLTNMKWILVFASRANTSADSTSSSDSTLLAH</sequence>
<evidence type="ECO:0000256" key="2">
    <source>
        <dbReference type="SAM" id="Coils"/>
    </source>
</evidence>
<dbReference type="GO" id="GO:0034272">
    <property type="term" value="C:phosphatidylinositol 3-kinase complex, class III, type II"/>
    <property type="evidence" value="ECO:0007669"/>
    <property type="project" value="TreeGrafter"/>
</dbReference>
<dbReference type="OMA" id="WTKAMKC"/>
<evidence type="ECO:0000313" key="6">
    <source>
        <dbReference type="EMBL" id="EPB89032.1"/>
    </source>
</evidence>
<dbReference type="GO" id="GO:0006995">
    <property type="term" value="P:cellular response to nitrogen starvation"/>
    <property type="evidence" value="ECO:0007669"/>
    <property type="project" value="TreeGrafter"/>
</dbReference>
<feature type="domain" description="Atg6/beclin coiled-coil" evidence="5">
    <location>
        <begin position="186"/>
        <end position="312"/>
    </location>
</feature>
<comment type="similarity">
    <text evidence="1">Belongs to the beclin family.</text>
</comment>
<dbReference type="Pfam" id="PF04111">
    <property type="entry name" value="APG6"/>
    <property type="match status" value="1"/>
</dbReference>
<feature type="region of interest" description="Disordered" evidence="3">
    <location>
        <begin position="50"/>
        <end position="95"/>
    </location>
</feature>
<dbReference type="PANTHER" id="PTHR12768:SF4">
    <property type="entry name" value="BECLIN-1"/>
    <property type="match status" value="1"/>
</dbReference>
<gene>
    <name evidence="6" type="ORF">HMPREF1544_04155</name>
</gene>
<dbReference type="InterPro" id="IPR040455">
    <property type="entry name" value="Atg6_BARA"/>
</dbReference>
<organism evidence="6 7">
    <name type="scientific">Mucor circinelloides f. circinelloides (strain 1006PhL)</name>
    <name type="common">Mucormycosis agent</name>
    <name type="synonym">Calyptromyces circinelloides</name>
    <dbReference type="NCBI Taxonomy" id="1220926"/>
    <lineage>
        <taxon>Eukaryota</taxon>
        <taxon>Fungi</taxon>
        <taxon>Fungi incertae sedis</taxon>
        <taxon>Mucoromycota</taxon>
        <taxon>Mucoromycotina</taxon>
        <taxon>Mucoromycetes</taxon>
        <taxon>Mucorales</taxon>
        <taxon>Mucorineae</taxon>
        <taxon>Mucoraceae</taxon>
        <taxon>Mucor</taxon>
    </lineage>
</organism>
<dbReference type="Gene3D" id="1.10.418.40">
    <property type="entry name" value="Autophagy protein 6/Beclin 1"/>
    <property type="match status" value="1"/>
</dbReference>
<proteinExistence type="inferred from homology"/>
<dbReference type="InterPro" id="IPR007243">
    <property type="entry name" value="Atg6/Beclin"/>
</dbReference>
<dbReference type="Pfam" id="PF17675">
    <property type="entry name" value="APG6_N"/>
    <property type="match status" value="1"/>
</dbReference>
<feature type="compositionally biased region" description="Low complexity" evidence="3">
    <location>
        <begin position="68"/>
        <end position="86"/>
    </location>
</feature>
<dbReference type="GO" id="GO:0043548">
    <property type="term" value="F:phosphatidylinositol 3-kinase binding"/>
    <property type="evidence" value="ECO:0007669"/>
    <property type="project" value="TreeGrafter"/>
</dbReference>
<evidence type="ECO:0000313" key="7">
    <source>
        <dbReference type="Proteomes" id="UP000014254"/>
    </source>
</evidence>
<dbReference type="GO" id="GO:0000407">
    <property type="term" value="C:phagophore assembly site"/>
    <property type="evidence" value="ECO:0007669"/>
    <property type="project" value="TreeGrafter"/>
</dbReference>
<dbReference type="PANTHER" id="PTHR12768">
    <property type="entry name" value="BECLIN 1"/>
    <property type="match status" value="1"/>
</dbReference>
<dbReference type="GO" id="GO:0034271">
    <property type="term" value="C:phosphatidylinositol 3-kinase complex, class III, type I"/>
    <property type="evidence" value="ECO:0007669"/>
    <property type="project" value="TreeGrafter"/>
</dbReference>
<dbReference type="Proteomes" id="UP000014254">
    <property type="component" value="Unassembled WGS sequence"/>
</dbReference>
<dbReference type="AlphaFoldDB" id="S2JKL1"/>
<dbReference type="GO" id="GO:0000045">
    <property type="term" value="P:autophagosome assembly"/>
    <property type="evidence" value="ECO:0007669"/>
    <property type="project" value="TreeGrafter"/>
</dbReference>